<feature type="chain" id="PRO_5047545831" description="Lipoprotein" evidence="2">
    <location>
        <begin position="25"/>
        <end position="186"/>
    </location>
</feature>
<organism evidence="3 4">
    <name type="scientific">Myxococcus landrumensis</name>
    <dbReference type="NCBI Taxonomy" id="2813577"/>
    <lineage>
        <taxon>Bacteria</taxon>
        <taxon>Pseudomonadati</taxon>
        <taxon>Myxococcota</taxon>
        <taxon>Myxococcia</taxon>
        <taxon>Myxococcales</taxon>
        <taxon>Cystobacterineae</taxon>
        <taxon>Myxococcaceae</taxon>
        <taxon>Myxococcus</taxon>
    </lineage>
</organism>
<keyword evidence="4" id="KW-1185">Reference proteome</keyword>
<feature type="region of interest" description="Disordered" evidence="1">
    <location>
        <begin position="136"/>
        <end position="175"/>
    </location>
</feature>
<dbReference type="RefSeq" id="WP_206713617.1">
    <property type="nucleotide sequence ID" value="NZ_CP071091.1"/>
</dbReference>
<protein>
    <recommendedName>
        <fullName evidence="5">Lipoprotein</fullName>
    </recommendedName>
</protein>
<feature type="signal peptide" evidence="2">
    <location>
        <begin position="1"/>
        <end position="24"/>
    </location>
</feature>
<evidence type="ECO:0000313" key="3">
    <source>
        <dbReference type="EMBL" id="QSQ11878.1"/>
    </source>
</evidence>
<dbReference type="PROSITE" id="PS51257">
    <property type="entry name" value="PROKAR_LIPOPROTEIN"/>
    <property type="match status" value="1"/>
</dbReference>
<reference evidence="3 4" key="1">
    <citation type="submission" date="2021-02" db="EMBL/GenBank/DDBJ databases">
        <title>De Novo genome assembly of isolated myxobacteria.</title>
        <authorList>
            <person name="Stevens D.C."/>
        </authorList>
    </citation>
    <scope>NUCLEOTIDE SEQUENCE [LARGE SCALE GENOMIC DNA]</scope>
    <source>
        <strain evidence="3 4">SCHIC003</strain>
    </source>
</reference>
<accession>A0ABX7N099</accession>
<evidence type="ECO:0000256" key="2">
    <source>
        <dbReference type="SAM" id="SignalP"/>
    </source>
</evidence>
<sequence>MRRLLLLVLILLMSCMRQPTSRSALPLEDTSIAFPDFFAREALPLDVPGQPYVLDGALLRALKIAADDFLPPELRGPSCWNRQESYRYRVLRQAGVYFVSIAADPEACRPEPRLLDGGVRYAIGLDGRILRRHFDGEPATPSIQASPPDAGTSVAPVDATPPVGDTTWGAPLDSVPSWWRDGGVTR</sequence>
<name>A0ABX7N099_9BACT</name>
<gene>
    <name evidence="3" type="ORF">JY572_26250</name>
</gene>
<dbReference type="EMBL" id="CP071091">
    <property type="protein sequence ID" value="QSQ11878.1"/>
    <property type="molecule type" value="Genomic_DNA"/>
</dbReference>
<evidence type="ECO:0008006" key="5">
    <source>
        <dbReference type="Google" id="ProtNLM"/>
    </source>
</evidence>
<keyword evidence="2" id="KW-0732">Signal</keyword>
<evidence type="ECO:0000313" key="4">
    <source>
        <dbReference type="Proteomes" id="UP000663090"/>
    </source>
</evidence>
<evidence type="ECO:0000256" key="1">
    <source>
        <dbReference type="SAM" id="MobiDB-lite"/>
    </source>
</evidence>
<proteinExistence type="predicted"/>
<dbReference type="Proteomes" id="UP000663090">
    <property type="component" value="Chromosome"/>
</dbReference>